<evidence type="ECO:0000256" key="3">
    <source>
        <dbReference type="SAM" id="SignalP"/>
    </source>
</evidence>
<dbReference type="InterPro" id="IPR052982">
    <property type="entry name" value="SRP1/TIP1-like"/>
</dbReference>
<proteinExistence type="predicted"/>
<dbReference type="InterPro" id="IPR018466">
    <property type="entry name" value="Kre9/Knh1-like_N"/>
</dbReference>
<reference evidence="5" key="2">
    <citation type="journal article" date="2023" name="IMA Fungus">
        <title>Comparative genomic study of the Penicillium genus elucidates a diverse pangenome and 15 lateral gene transfer events.</title>
        <authorList>
            <person name="Petersen C."/>
            <person name="Sorensen T."/>
            <person name="Nielsen M.R."/>
            <person name="Sondergaard T.E."/>
            <person name="Sorensen J.L."/>
            <person name="Fitzpatrick D.A."/>
            <person name="Frisvad J.C."/>
            <person name="Nielsen K.L."/>
        </authorList>
    </citation>
    <scope>NUCLEOTIDE SEQUENCE</scope>
    <source>
        <strain evidence="5">IBT 21917</strain>
    </source>
</reference>
<protein>
    <recommendedName>
        <fullName evidence="4">Yeast cell wall synthesis Kre9/Knh1-like N-terminal domain-containing protein</fullName>
    </recommendedName>
</protein>
<organism evidence="5 6">
    <name type="scientific">Penicillium capsulatum</name>
    <dbReference type="NCBI Taxonomy" id="69766"/>
    <lineage>
        <taxon>Eukaryota</taxon>
        <taxon>Fungi</taxon>
        <taxon>Dikarya</taxon>
        <taxon>Ascomycota</taxon>
        <taxon>Pezizomycotina</taxon>
        <taxon>Eurotiomycetes</taxon>
        <taxon>Eurotiomycetidae</taxon>
        <taxon>Eurotiales</taxon>
        <taxon>Aspergillaceae</taxon>
        <taxon>Penicillium</taxon>
    </lineage>
</organism>
<evidence type="ECO:0000313" key="5">
    <source>
        <dbReference type="EMBL" id="KAJ5180431.1"/>
    </source>
</evidence>
<reference evidence="5" key="1">
    <citation type="submission" date="2022-11" db="EMBL/GenBank/DDBJ databases">
        <authorList>
            <person name="Petersen C."/>
        </authorList>
    </citation>
    <scope>NUCLEOTIDE SEQUENCE</scope>
    <source>
        <strain evidence="5">IBT 21917</strain>
    </source>
</reference>
<dbReference type="EMBL" id="JAPQKO010000002">
    <property type="protein sequence ID" value="KAJ5180431.1"/>
    <property type="molecule type" value="Genomic_DNA"/>
</dbReference>
<dbReference type="Proteomes" id="UP001146351">
    <property type="component" value="Unassembled WGS sequence"/>
</dbReference>
<dbReference type="Pfam" id="PF10342">
    <property type="entry name" value="Kre9_KNH"/>
    <property type="match status" value="1"/>
</dbReference>
<comment type="caution">
    <text evidence="5">The sequence shown here is derived from an EMBL/GenBank/DDBJ whole genome shotgun (WGS) entry which is preliminary data.</text>
</comment>
<evidence type="ECO:0000259" key="4">
    <source>
        <dbReference type="Pfam" id="PF10342"/>
    </source>
</evidence>
<feature type="compositionally biased region" description="Low complexity" evidence="2">
    <location>
        <begin position="121"/>
        <end position="209"/>
    </location>
</feature>
<dbReference type="AlphaFoldDB" id="A0A9W9LWA4"/>
<feature type="region of interest" description="Disordered" evidence="2">
    <location>
        <begin position="121"/>
        <end position="211"/>
    </location>
</feature>
<keyword evidence="1 3" id="KW-0732">Signal</keyword>
<dbReference type="PANTHER" id="PTHR40633">
    <property type="entry name" value="MATRIX PROTEIN, PUTATIVE (AFU_ORTHOLOGUE AFUA_8G05410)-RELATED"/>
    <property type="match status" value="1"/>
</dbReference>
<sequence length="235" mass="23188">MRAFSFFAAAALAAVVSAGSTDNAFNNPEGGYTFTAGKSTTLTWKNDTSGTVSLRLQTGKTTTADSGTEIASHIKNSGSYTWEVPDDLEKDRQYTVEIINDSDPESYNFAPYFTVAGATGTGSSTATSSASASSSAESTSATSTPESTASASSTDAASTTTGGGSSTMTTMTTTASPSSSSASSTAASSASASSSQSSSAASSSTSETSVPTNGAMANHVSGSMLAIVAGAIALM</sequence>
<keyword evidence="6" id="KW-1185">Reference proteome</keyword>
<dbReference type="PANTHER" id="PTHR40633:SF5">
    <property type="entry name" value="ANCHORED PROTEIN, PUTATIVE (AFU_ORTHOLOGUE AFUA_8G04370)-RELATED"/>
    <property type="match status" value="1"/>
</dbReference>
<accession>A0A9W9LWA4</accession>
<feature type="domain" description="Yeast cell wall synthesis Kre9/Knh1-like N-terminal" evidence="4">
    <location>
        <begin position="27"/>
        <end position="115"/>
    </location>
</feature>
<feature type="signal peptide" evidence="3">
    <location>
        <begin position="1"/>
        <end position="18"/>
    </location>
</feature>
<evidence type="ECO:0000256" key="1">
    <source>
        <dbReference type="ARBA" id="ARBA00022729"/>
    </source>
</evidence>
<gene>
    <name evidence="5" type="ORF">N7492_003641</name>
</gene>
<dbReference type="OrthoDB" id="2260257at2759"/>
<evidence type="ECO:0000313" key="6">
    <source>
        <dbReference type="Proteomes" id="UP001146351"/>
    </source>
</evidence>
<feature type="chain" id="PRO_5040767858" description="Yeast cell wall synthesis Kre9/Knh1-like N-terminal domain-containing protein" evidence="3">
    <location>
        <begin position="19"/>
        <end position="235"/>
    </location>
</feature>
<name>A0A9W9LWA4_9EURO</name>
<evidence type="ECO:0000256" key="2">
    <source>
        <dbReference type="SAM" id="MobiDB-lite"/>
    </source>
</evidence>